<keyword evidence="2" id="KW-1185">Reference proteome</keyword>
<protein>
    <submittedName>
        <fullName evidence="3">Uncharacterized protein</fullName>
    </submittedName>
</protein>
<organism evidence="2 3">
    <name type="scientific">Angiostrongylus cantonensis</name>
    <name type="common">Rat lungworm</name>
    <dbReference type="NCBI Taxonomy" id="6313"/>
    <lineage>
        <taxon>Eukaryota</taxon>
        <taxon>Metazoa</taxon>
        <taxon>Ecdysozoa</taxon>
        <taxon>Nematoda</taxon>
        <taxon>Chromadorea</taxon>
        <taxon>Rhabditida</taxon>
        <taxon>Rhabditina</taxon>
        <taxon>Rhabditomorpha</taxon>
        <taxon>Strongyloidea</taxon>
        <taxon>Metastrongylidae</taxon>
        <taxon>Angiostrongylus</taxon>
    </lineage>
</organism>
<evidence type="ECO:0000313" key="2">
    <source>
        <dbReference type="Proteomes" id="UP000035642"/>
    </source>
</evidence>
<proteinExistence type="predicted"/>
<sequence>MFVDGIQFSIWLALLIAAVVFRFNQAKFEVFDVDEFFRYVPGIEEMIDYSAMFSDALHEANGSIVYSEIRKKPTGGSKSFCKNEEATEKVDEAITDTTDEAEMLPPPVPPKPRSSSAMADPVAPELPERRGVLPAQVRPLVQRPPSPREAGRATPSIEPDLVGKDRYDKASKCFSYAPTKALNEAFERPKKPMVTKIERKEDEIQNVDPKEVSNVSEVFLNKQILS</sequence>
<dbReference type="Proteomes" id="UP000035642">
    <property type="component" value="Unassembled WGS sequence"/>
</dbReference>
<reference evidence="2" key="1">
    <citation type="submission" date="2012-09" db="EMBL/GenBank/DDBJ databases">
        <authorList>
            <person name="Martin A.A."/>
        </authorList>
    </citation>
    <scope>NUCLEOTIDE SEQUENCE</scope>
</reference>
<name>A0A0K0DFU2_ANGCA</name>
<dbReference type="STRING" id="6313.A0A0K0DFU2"/>
<dbReference type="WBParaSite" id="ACAC_0000986501-mRNA-1">
    <property type="protein sequence ID" value="ACAC_0000986501-mRNA-1"/>
    <property type="gene ID" value="ACAC_0000986501"/>
</dbReference>
<accession>A0A0K0DFU2</accession>
<evidence type="ECO:0000313" key="3">
    <source>
        <dbReference type="WBParaSite" id="ACAC_0000986501-mRNA-1"/>
    </source>
</evidence>
<reference evidence="3" key="2">
    <citation type="submission" date="2017-02" db="UniProtKB">
        <authorList>
            <consortium name="WormBaseParasite"/>
        </authorList>
    </citation>
    <scope>IDENTIFICATION</scope>
</reference>
<dbReference type="AlphaFoldDB" id="A0A0K0DFU2"/>
<feature type="region of interest" description="Disordered" evidence="1">
    <location>
        <begin position="98"/>
        <end position="164"/>
    </location>
</feature>
<evidence type="ECO:0000256" key="1">
    <source>
        <dbReference type="SAM" id="MobiDB-lite"/>
    </source>
</evidence>